<evidence type="ECO:0000313" key="1">
    <source>
        <dbReference type="EMBL" id="PCS06214.1"/>
    </source>
</evidence>
<evidence type="ECO:0000313" key="2">
    <source>
        <dbReference type="Proteomes" id="UP000218282"/>
    </source>
</evidence>
<comment type="caution">
    <text evidence="1">The sequence shown here is derived from an EMBL/GenBank/DDBJ whole genome shotgun (WGS) entry which is preliminary data.</text>
</comment>
<organism evidence="1 2">
    <name type="scientific">Pseudolactococcus piscium</name>
    <dbReference type="NCBI Taxonomy" id="1364"/>
    <lineage>
        <taxon>Bacteria</taxon>
        <taxon>Bacillati</taxon>
        <taxon>Bacillota</taxon>
        <taxon>Bacilli</taxon>
        <taxon>Lactobacillales</taxon>
        <taxon>Streptococcaceae</taxon>
        <taxon>Pseudolactococcus</taxon>
    </lineage>
</organism>
<accession>A0A2A5RYE0</accession>
<dbReference type="EMBL" id="JXJW01000012">
    <property type="protein sequence ID" value="PCS06214.1"/>
    <property type="molecule type" value="Genomic_DNA"/>
</dbReference>
<name>A0A2A5RYE0_9LACT</name>
<dbReference type="Proteomes" id="UP000218282">
    <property type="component" value="Unassembled WGS sequence"/>
</dbReference>
<sequence>MFKKLDKVKTFLKGNKGFGKTLGYTVDVLAITSYSYEEYTNPDSPDYGNESKALYGALIYSFIVLAL</sequence>
<protein>
    <submittedName>
        <fullName evidence="1">Uncharacterized protein</fullName>
    </submittedName>
</protein>
<dbReference type="AlphaFoldDB" id="A0A2A5RYE0"/>
<proteinExistence type="predicted"/>
<keyword evidence="2" id="KW-1185">Reference proteome</keyword>
<reference evidence="1 2" key="1">
    <citation type="submission" date="2014-12" db="EMBL/GenBank/DDBJ databases">
        <title>Draft genome sequences of 10 type strains of Lactococcus.</title>
        <authorList>
            <person name="Sun Z."/>
            <person name="Zhong Z."/>
            <person name="Liu W."/>
            <person name="Zhang W."/>
            <person name="Zhang H."/>
        </authorList>
    </citation>
    <scope>NUCLEOTIDE SEQUENCE [LARGE SCALE GENOMIC DNA]</scope>
    <source>
        <strain evidence="1 2">DSM 6634</strain>
    </source>
</reference>
<gene>
    <name evidence="1" type="ORF">RU86_GL000446</name>
</gene>